<dbReference type="Proteomes" id="UP000299102">
    <property type="component" value="Unassembled WGS sequence"/>
</dbReference>
<dbReference type="AlphaFoldDB" id="A0A4C1V645"/>
<organism evidence="1 2">
    <name type="scientific">Eumeta variegata</name>
    <name type="common">Bagworm moth</name>
    <name type="synonym">Eumeta japonica</name>
    <dbReference type="NCBI Taxonomy" id="151549"/>
    <lineage>
        <taxon>Eukaryota</taxon>
        <taxon>Metazoa</taxon>
        <taxon>Ecdysozoa</taxon>
        <taxon>Arthropoda</taxon>
        <taxon>Hexapoda</taxon>
        <taxon>Insecta</taxon>
        <taxon>Pterygota</taxon>
        <taxon>Neoptera</taxon>
        <taxon>Endopterygota</taxon>
        <taxon>Lepidoptera</taxon>
        <taxon>Glossata</taxon>
        <taxon>Ditrysia</taxon>
        <taxon>Tineoidea</taxon>
        <taxon>Psychidae</taxon>
        <taxon>Oiketicinae</taxon>
        <taxon>Eumeta</taxon>
    </lineage>
</organism>
<name>A0A4C1V645_EUMVA</name>
<dbReference type="EMBL" id="BGZK01000282">
    <property type="protein sequence ID" value="GBP33970.1"/>
    <property type="molecule type" value="Genomic_DNA"/>
</dbReference>
<evidence type="ECO:0000313" key="2">
    <source>
        <dbReference type="Proteomes" id="UP000299102"/>
    </source>
</evidence>
<comment type="caution">
    <text evidence="1">The sequence shown here is derived from an EMBL/GenBank/DDBJ whole genome shotgun (WGS) entry which is preliminary data.</text>
</comment>
<proteinExistence type="predicted"/>
<sequence length="172" mass="18960">MSREEAAAGSIGVRVRAADKRAGGVSTDRASGAHLTPLDVGGAARLRPFRSESRSKRMHSDIVYTDTNDKATKPLYYSIHVSRDGSAEFKSLVQLLRNSRPSRSAPHVRGPIQLTYFGSSRSYAVHADASLTQVERDRCRTRRPIVPLCRSFRALARTSSFKWKASERGNAA</sequence>
<gene>
    <name evidence="1" type="ORF">EVAR_24884_1</name>
</gene>
<keyword evidence="2" id="KW-1185">Reference proteome</keyword>
<accession>A0A4C1V645</accession>
<evidence type="ECO:0000313" key="1">
    <source>
        <dbReference type="EMBL" id="GBP33970.1"/>
    </source>
</evidence>
<protein>
    <submittedName>
        <fullName evidence="1">Uncharacterized protein</fullName>
    </submittedName>
</protein>
<reference evidence="1 2" key="1">
    <citation type="journal article" date="2019" name="Commun. Biol.">
        <title>The bagworm genome reveals a unique fibroin gene that provides high tensile strength.</title>
        <authorList>
            <person name="Kono N."/>
            <person name="Nakamura H."/>
            <person name="Ohtoshi R."/>
            <person name="Tomita M."/>
            <person name="Numata K."/>
            <person name="Arakawa K."/>
        </authorList>
    </citation>
    <scope>NUCLEOTIDE SEQUENCE [LARGE SCALE GENOMIC DNA]</scope>
</reference>